<evidence type="ECO:0000313" key="7">
    <source>
        <dbReference type="Proteomes" id="UP000655366"/>
    </source>
</evidence>
<dbReference type="PANTHER" id="PTHR30061:SF50">
    <property type="entry name" value="MALTOSE_MALTODEXTRIN-BINDING PERIPLASMIC PROTEIN"/>
    <property type="match status" value="1"/>
</dbReference>
<comment type="similarity">
    <text evidence="1">Belongs to the bacterial solute-binding protein 1 family.</text>
</comment>
<dbReference type="SUPFAM" id="SSF53850">
    <property type="entry name" value="Periplasmic binding protein-like II"/>
    <property type="match status" value="1"/>
</dbReference>
<dbReference type="PROSITE" id="PS51257">
    <property type="entry name" value="PROKAR_LIPOPROTEIN"/>
    <property type="match status" value="1"/>
</dbReference>
<evidence type="ECO:0000313" key="6">
    <source>
        <dbReference type="EMBL" id="MBG0741578.1"/>
    </source>
</evidence>
<proteinExistence type="inferred from homology"/>
<dbReference type="GO" id="GO:0055052">
    <property type="term" value="C:ATP-binding cassette (ABC) transporter complex, substrate-binding subunit-containing"/>
    <property type="evidence" value="ECO:0007669"/>
    <property type="project" value="TreeGrafter"/>
</dbReference>
<evidence type="ECO:0000256" key="2">
    <source>
        <dbReference type="ARBA" id="ARBA00022448"/>
    </source>
</evidence>
<reference evidence="6 7" key="1">
    <citation type="submission" date="2020-11" db="EMBL/GenBank/DDBJ databases">
        <title>Arthrobacter antarcticus sp. nov., isolated from Antarctic Soil.</title>
        <authorList>
            <person name="Li J."/>
        </authorList>
    </citation>
    <scope>NUCLEOTIDE SEQUENCE [LARGE SCALE GENOMIC DNA]</scope>
    <source>
        <strain evidence="6 7">Z1-20</strain>
    </source>
</reference>
<dbReference type="GO" id="GO:1901982">
    <property type="term" value="F:maltose binding"/>
    <property type="evidence" value="ECO:0007669"/>
    <property type="project" value="TreeGrafter"/>
</dbReference>
<dbReference type="InterPro" id="IPR006059">
    <property type="entry name" value="SBP"/>
</dbReference>
<dbReference type="Gene3D" id="3.40.190.10">
    <property type="entry name" value="Periplasmic binding protein-like II"/>
    <property type="match status" value="1"/>
</dbReference>
<evidence type="ECO:0000256" key="3">
    <source>
        <dbReference type="ARBA" id="ARBA00022729"/>
    </source>
</evidence>
<dbReference type="GO" id="GO:0015768">
    <property type="term" value="P:maltose transport"/>
    <property type="evidence" value="ECO:0007669"/>
    <property type="project" value="TreeGrafter"/>
</dbReference>
<keyword evidence="2" id="KW-0813">Transport</keyword>
<accession>A0A931CX50</accession>
<organism evidence="6 7">
    <name type="scientific">Arthrobacter terrae</name>
    <dbReference type="NCBI Taxonomy" id="2935737"/>
    <lineage>
        <taxon>Bacteria</taxon>
        <taxon>Bacillati</taxon>
        <taxon>Actinomycetota</taxon>
        <taxon>Actinomycetes</taxon>
        <taxon>Micrococcales</taxon>
        <taxon>Micrococcaceae</taxon>
        <taxon>Arthrobacter</taxon>
    </lineage>
</organism>
<dbReference type="RefSeq" id="WP_196398519.1">
    <property type="nucleotide sequence ID" value="NZ_JADNYM010000033.1"/>
</dbReference>
<evidence type="ECO:0000256" key="4">
    <source>
        <dbReference type="SAM" id="MobiDB-lite"/>
    </source>
</evidence>
<evidence type="ECO:0000256" key="5">
    <source>
        <dbReference type="SAM" id="SignalP"/>
    </source>
</evidence>
<dbReference type="EMBL" id="JADNYM010000033">
    <property type="protein sequence ID" value="MBG0741578.1"/>
    <property type="molecule type" value="Genomic_DNA"/>
</dbReference>
<dbReference type="Proteomes" id="UP000655366">
    <property type="component" value="Unassembled WGS sequence"/>
</dbReference>
<sequence>MTRKKFLTAVGGAGALSLALAACGGNSTSSSTGSNGKVDGTGKTLTVLFSTKPQYPQEQQAWFKKTADKFKQETGATLQWETFPTANDEMTRIQTSVVSGTGPDVYGLGTTFTPTAYSTGAFVKLGDAEWNMIGGKDKFVPASLGISGPDDKNQIGIPFVSRPFVMAYNTELLQNAGIDKPATTWDEFSEHGKKLTSGDQFGLAIAYKDNFDPWKFIWGMSIQAGNKLIDGKSVKIDDPTVKKAYETYFGWLTNDHSVDPASVGWGNAQALAAFAAGKAAYFPMTSPLSIPTLDKSAVKGKYKYALMPMIPPGATSRPPNGVEAASILSGDNLVVADYSKQKDLAFAFIKMITEKDAQSDYYSIFGELPTNADAAKALNNDPMVAPALESAAKSVATPFSGAWGDVQLALTNVAVQSIPDLAAGSVSDSDLSSRLKDAQSKSQAALDRAK</sequence>
<keyword evidence="3 5" id="KW-0732">Signal</keyword>
<feature type="region of interest" description="Disordered" evidence="4">
    <location>
        <begin position="423"/>
        <end position="450"/>
    </location>
</feature>
<protein>
    <submittedName>
        <fullName evidence="6">Extracellular solute-binding protein</fullName>
    </submittedName>
</protein>
<comment type="caution">
    <text evidence="6">The sequence shown here is derived from an EMBL/GenBank/DDBJ whole genome shotgun (WGS) entry which is preliminary data.</text>
</comment>
<name>A0A931CX50_9MICC</name>
<feature type="chain" id="PRO_5038476457" evidence="5">
    <location>
        <begin position="22"/>
        <end position="450"/>
    </location>
</feature>
<dbReference type="PANTHER" id="PTHR30061">
    <property type="entry name" value="MALTOSE-BINDING PERIPLASMIC PROTEIN"/>
    <property type="match status" value="1"/>
</dbReference>
<gene>
    <name evidence="6" type="ORF">IV500_19660</name>
</gene>
<keyword evidence="7" id="KW-1185">Reference proteome</keyword>
<dbReference type="AlphaFoldDB" id="A0A931CX50"/>
<dbReference type="Pfam" id="PF13416">
    <property type="entry name" value="SBP_bac_8"/>
    <property type="match status" value="1"/>
</dbReference>
<evidence type="ECO:0000256" key="1">
    <source>
        <dbReference type="ARBA" id="ARBA00008520"/>
    </source>
</evidence>
<dbReference type="GO" id="GO:0042956">
    <property type="term" value="P:maltodextrin transmembrane transport"/>
    <property type="evidence" value="ECO:0007669"/>
    <property type="project" value="TreeGrafter"/>
</dbReference>
<feature type="signal peptide" evidence="5">
    <location>
        <begin position="1"/>
        <end position="21"/>
    </location>
</feature>